<dbReference type="Proteomes" id="UP000241736">
    <property type="component" value="Unassembled WGS sequence"/>
</dbReference>
<dbReference type="PANTHER" id="PTHR33303:SF2">
    <property type="entry name" value="COA-BINDING DOMAIN-CONTAINING PROTEIN"/>
    <property type="match status" value="1"/>
</dbReference>
<protein>
    <submittedName>
        <fullName evidence="2">CoA-binding protein</fullName>
    </submittedName>
</protein>
<reference evidence="2 3" key="1">
    <citation type="submission" date="2018-03" db="EMBL/GenBank/DDBJ databases">
        <title>Arenimonas caeni sp. nov., isolated from activated sludge.</title>
        <authorList>
            <person name="Liu H."/>
        </authorList>
    </citation>
    <scope>NUCLEOTIDE SEQUENCE [LARGE SCALE GENOMIC DNA]</scope>
    <source>
        <strain evidence="3">z29</strain>
    </source>
</reference>
<sequence>MATPGKLIDDDAGLKALLLRARRIAVLGIKTEAQRGQPSIDVPRYMERAGYEIVPVPVYYPEVERILGQPVYRRLADIPGDIDLVNVFRRPKDLAPHLDDILAKRPPAVWLQLGIRDDAFAAALLAAGIDVVQDRCILVDHQRLLGLD</sequence>
<dbReference type="PANTHER" id="PTHR33303">
    <property type="entry name" value="CYTOPLASMIC PROTEIN-RELATED"/>
    <property type="match status" value="1"/>
</dbReference>
<evidence type="ECO:0000259" key="1">
    <source>
        <dbReference type="SMART" id="SM00881"/>
    </source>
</evidence>
<dbReference type="AlphaFoldDB" id="A0A2P6MBC3"/>
<accession>A0A2P6MBC3</accession>
<gene>
    <name evidence="2" type="ORF">C6N40_03895</name>
</gene>
<dbReference type="RefSeq" id="WP_106989677.1">
    <property type="nucleotide sequence ID" value="NZ_JAVEVW010000015.1"/>
</dbReference>
<comment type="caution">
    <text evidence="2">The sequence shown here is derived from an EMBL/GenBank/DDBJ whole genome shotgun (WGS) entry which is preliminary data.</text>
</comment>
<dbReference type="SMART" id="SM00881">
    <property type="entry name" value="CoA_binding"/>
    <property type="match status" value="1"/>
</dbReference>
<name>A0A2P6MBC3_9GAMM</name>
<organism evidence="2 3">
    <name type="scientific">Arenimonas caeni</name>
    <dbReference type="NCBI Taxonomy" id="2058085"/>
    <lineage>
        <taxon>Bacteria</taxon>
        <taxon>Pseudomonadati</taxon>
        <taxon>Pseudomonadota</taxon>
        <taxon>Gammaproteobacteria</taxon>
        <taxon>Lysobacterales</taxon>
        <taxon>Lysobacteraceae</taxon>
        <taxon>Arenimonas</taxon>
    </lineage>
</organism>
<dbReference type="InterPro" id="IPR036291">
    <property type="entry name" value="NAD(P)-bd_dom_sf"/>
</dbReference>
<dbReference type="Gene3D" id="3.40.50.720">
    <property type="entry name" value="NAD(P)-binding Rossmann-like Domain"/>
    <property type="match status" value="1"/>
</dbReference>
<feature type="domain" description="CoA-binding" evidence="1">
    <location>
        <begin position="18"/>
        <end position="115"/>
    </location>
</feature>
<dbReference type="OrthoDB" id="9804695at2"/>
<evidence type="ECO:0000313" key="2">
    <source>
        <dbReference type="EMBL" id="PRH83300.1"/>
    </source>
</evidence>
<dbReference type="EMBL" id="PVLF01000003">
    <property type="protein sequence ID" value="PRH83300.1"/>
    <property type="molecule type" value="Genomic_DNA"/>
</dbReference>
<dbReference type="Pfam" id="PF13380">
    <property type="entry name" value="CoA_binding_2"/>
    <property type="match status" value="1"/>
</dbReference>
<dbReference type="InterPro" id="IPR003781">
    <property type="entry name" value="CoA-bd"/>
</dbReference>
<evidence type="ECO:0000313" key="3">
    <source>
        <dbReference type="Proteomes" id="UP000241736"/>
    </source>
</evidence>
<keyword evidence="3" id="KW-1185">Reference proteome</keyword>
<dbReference type="SUPFAM" id="SSF51735">
    <property type="entry name" value="NAD(P)-binding Rossmann-fold domains"/>
    <property type="match status" value="1"/>
</dbReference>
<proteinExistence type="predicted"/>